<evidence type="ECO:0000259" key="3">
    <source>
        <dbReference type="Pfam" id="PF00534"/>
    </source>
</evidence>
<dbReference type="PANTHER" id="PTHR12526">
    <property type="entry name" value="GLYCOSYLTRANSFERASE"/>
    <property type="match status" value="1"/>
</dbReference>
<evidence type="ECO:0000313" key="6">
    <source>
        <dbReference type="Proteomes" id="UP000288943"/>
    </source>
</evidence>
<evidence type="ECO:0000256" key="2">
    <source>
        <dbReference type="ARBA" id="ARBA00022679"/>
    </source>
</evidence>
<feature type="domain" description="Glycosyl transferase family 1" evidence="3">
    <location>
        <begin position="226"/>
        <end position="316"/>
    </location>
</feature>
<reference evidence="4 7" key="2">
    <citation type="submission" date="2022-05" db="EMBL/GenBank/DDBJ databases">
        <title>Genome Sequencing of Bee-Associated Microbes.</title>
        <authorList>
            <person name="Dunlap C."/>
        </authorList>
    </citation>
    <scope>NUCLEOTIDE SEQUENCE [LARGE SCALE GENOMIC DNA]</scope>
    <source>
        <strain evidence="4 7">NRRL B-23120</strain>
    </source>
</reference>
<dbReference type="Gene3D" id="3.40.50.2000">
    <property type="entry name" value="Glycogen Phosphorylase B"/>
    <property type="match status" value="1"/>
</dbReference>
<keyword evidence="1" id="KW-0328">Glycosyltransferase</keyword>
<dbReference type="Proteomes" id="UP000288943">
    <property type="component" value="Chromosome"/>
</dbReference>
<dbReference type="EMBL" id="JAMDMJ010000022">
    <property type="protein sequence ID" value="MCY9597572.1"/>
    <property type="molecule type" value="Genomic_DNA"/>
</dbReference>
<dbReference type="CDD" id="cd03801">
    <property type="entry name" value="GT4_PimA-like"/>
    <property type="match status" value="1"/>
</dbReference>
<dbReference type="PANTHER" id="PTHR12526:SF510">
    <property type="entry name" value="D-INOSITOL 3-PHOSPHATE GLYCOSYLTRANSFERASE"/>
    <property type="match status" value="1"/>
</dbReference>
<gene>
    <name evidence="4" type="ORF">M5X16_17560</name>
    <name evidence="5" type="ORF">PC41400_25035</name>
</gene>
<dbReference type="GeneID" id="95378060"/>
<keyword evidence="2 5" id="KW-0808">Transferase</keyword>
<dbReference type="Pfam" id="PF00534">
    <property type="entry name" value="Glycos_transf_1"/>
    <property type="match status" value="1"/>
</dbReference>
<dbReference type="RefSeq" id="WP_042230636.1">
    <property type="nucleotide sequence ID" value="NZ_CP026520.1"/>
</dbReference>
<evidence type="ECO:0000313" key="5">
    <source>
        <dbReference type="EMBL" id="QAV20768.1"/>
    </source>
</evidence>
<dbReference type="Proteomes" id="UP001527202">
    <property type="component" value="Unassembled WGS sequence"/>
</dbReference>
<dbReference type="EMBL" id="CP026520">
    <property type="protein sequence ID" value="QAV20768.1"/>
    <property type="molecule type" value="Genomic_DNA"/>
</dbReference>
<name>A0A410X2C2_9BACL</name>
<accession>A0A410X2C2</accession>
<dbReference type="KEGG" id="pchi:PC41400_25035"/>
<sequence>MRLVFPILTLNFGGAQRMLAEITNGLADRGYDVTIVMPAHAEVKFDIRARIVRGRHSITLDADDIPPGDVVVSNFYTTVPACVEASARDRSVHVRFSLCYEPTFLPDDHITFPTYHTTPHLIVLSEWQQKLIELNHGIRGHIVPIGLGPFMQNLNLRKSTPPAVKISAVVRNSEGGIAWHRDQDYLVSRLAFVKHHYPDTEINLICPPDEFHTAPSLQRLRDTGSFQFCLPNNDEELRYLYNKTDIYVSSSLYDSGSLPGLEAMRCGAALVTTYSGGNADYARHERNCLLSYRYQNRLAADIVRLIHDKELRARLALQGLYDSYQWPWARSVDAFAQAIHDIWNSR</sequence>
<evidence type="ECO:0000256" key="1">
    <source>
        <dbReference type="ARBA" id="ARBA00022676"/>
    </source>
</evidence>
<protein>
    <submittedName>
        <fullName evidence="5">Glycosyl transferase family 1</fullName>
    </submittedName>
    <submittedName>
        <fullName evidence="4">Glycosyltransferase family 4 protein</fullName>
    </submittedName>
</protein>
<reference evidence="5 6" key="1">
    <citation type="submission" date="2018-01" db="EMBL/GenBank/DDBJ databases">
        <title>The whole genome sequencing and assembly of Paenibacillus chitinolyticus KCCM 41400 strain.</title>
        <authorList>
            <person name="Kim J.-Y."/>
            <person name="Park M.-K."/>
            <person name="Lee Y.-J."/>
            <person name="Yi H."/>
            <person name="Bahn Y.-S."/>
            <person name="Kim J.F."/>
            <person name="Lee D.-W."/>
        </authorList>
    </citation>
    <scope>NUCLEOTIDE SEQUENCE [LARGE SCALE GENOMIC DNA]</scope>
    <source>
        <strain evidence="5 6">KCCM 41400</strain>
    </source>
</reference>
<organism evidence="5 6">
    <name type="scientific">Paenibacillus chitinolyticus</name>
    <dbReference type="NCBI Taxonomy" id="79263"/>
    <lineage>
        <taxon>Bacteria</taxon>
        <taxon>Bacillati</taxon>
        <taxon>Bacillota</taxon>
        <taxon>Bacilli</taxon>
        <taxon>Bacillales</taxon>
        <taxon>Paenibacillaceae</taxon>
        <taxon>Paenibacillus</taxon>
    </lineage>
</organism>
<evidence type="ECO:0000313" key="7">
    <source>
        <dbReference type="Proteomes" id="UP001527202"/>
    </source>
</evidence>
<keyword evidence="7" id="KW-1185">Reference proteome</keyword>
<proteinExistence type="predicted"/>
<dbReference type="AlphaFoldDB" id="A0A410X2C2"/>
<dbReference type="GO" id="GO:0016757">
    <property type="term" value="F:glycosyltransferase activity"/>
    <property type="evidence" value="ECO:0007669"/>
    <property type="project" value="UniProtKB-KW"/>
</dbReference>
<dbReference type="SUPFAM" id="SSF53756">
    <property type="entry name" value="UDP-Glycosyltransferase/glycogen phosphorylase"/>
    <property type="match status" value="1"/>
</dbReference>
<evidence type="ECO:0000313" key="4">
    <source>
        <dbReference type="EMBL" id="MCY9597572.1"/>
    </source>
</evidence>
<dbReference type="InterPro" id="IPR001296">
    <property type="entry name" value="Glyco_trans_1"/>
</dbReference>
<dbReference type="OrthoDB" id="9797829at2"/>